<evidence type="ECO:0000313" key="1">
    <source>
        <dbReference type="EMBL" id="KAJ9595873.1"/>
    </source>
</evidence>
<reference evidence="1" key="1">
    <citation type="journal article" date="2023" name="IScience">
        <title>Live-bearing cockroach genome reveals convergent evolutionary mechanisms linked to viviparity in insects and beyond.</title>
        <authorList>
            <person name="Fouks B."/>
            <person name="Harrison M.C."/>
            <person name="Mikhailova A.A."/>
            <person name="Marchal E."/>
            <person name="English S."/>
            <person name="Carruthers M."/>
            <person name="Jennings E.C."/>
            <person name="Chiamaka E.L."/>
            <person name="Frigard R.A."/>
            <person name="Pippel M."/>
            <person name="Attardo G.M."/>
            <person name="Benoit J.B."/>
            <person name="Bornberg-Bauer E."/>
            <person name="Tobe S.S."/>
        </authorList>
    </citation>
    <scope>NUCLEOTIDE SEQUENCE</scope>
    <source>
        <strain evidence="1">Stay&amp;Tobe</strain>
    </source>
</reference>
<gene>
    <name evidence="1" type="ORF">L9F63_012932</name>
</gene>
<comment type="caution">
    <text evidence="1">The sequence shown here is derived from an EMBL/GenBank/DDBJ whole genome shotgun (WGS) entry which is preliminary data.</text>
</comment>
<proteinExistence type="predicted"/>
<sequence>MVVAGFCARGKLRIHRIESKAKVNAAYFQENVMDPNFDDIPWLYGADTSKLWIHMDKVSSHTARSS</sequence>
<dbReference type="AlphaFoldDB" id="A0AAD8EMN7"/>
<dbReference type="Proteomes" id="UP001233999">
    <property type="component" value="Unassembled WGS sequence"/>
</dbReference>
<keyword evidence="2" id="KW-1185">Reference proteome</keyword>
<reference evidence="1" key="2">
    <citation type="submission" date="2023-05" db="EMBL/GenBank/DDBJ databases">
        <authorList>
            <person name="Fouks B."/>
        </authorList>
    </citation>
    <scope>NUCLEOTIDE SEQUENCE</scope>
    <source>
        <strain evidence="1">Stay&amp;Tobe</strain>
        <tissue evidence="1">Testes</tissue>
    </source>
</reference>
<dbReference type="Gene3D" id="3.30.420.10">
    <property type="entry name" value="Ribonuclease H-like superfamily/Ribonuclease H"/>
    <property type="match status" value="1"/>
</dbReference>
<dbReference type="EMBL" id="JASPKZ010002306">
    <property type="protein sequence ID" value="KAJ9595873.1"/>
    <property type="molecule type" value="Genomic_DNA"/>
</dbReference>
<dbReference type="GO" id="GO:0003676">
    <property type="term" value="F:nucleic acid binding"/>
    <property type="evidence" value="ECO:0007669"/>
    <property type="project" value="InterPro"/>
</dbReference>
<name>A0AAD8EMN7_DIPPU</name>
<evidence type="ECO:0000313" key="2">
    <source>
        <dbReference type="Proteomes" id="UP001233999"/>
    </source>
</evidence>
<organism evidence="1 2">
    <name type="scientific">Diploptera punctata</name>
    <name type="common">Pacific beetle cockroach</name>
    <dbReference type="NCBI Taxonomy" id="6984"/>
    <lineage>
        <taxon>Eukaryota</taxon>
        <taxon>Metazoa</taxon>
        <taxon>Ecdysozoa</taxon>
        <taxon>Arthropoda</taxon>
        <taxon>Hexapoda</taxon>
        <taxon>Insecta</taxon>
        <taxon>Pterygota</taxon>
        <taxon>Neoptera</taxon>
        <taxon>Polyneoptera</taxon>
        <taxon>Dictyoptera</taxon>
        <taxon>Blattodea</taxon>
        <taxon>Blaberoidea</taxon>
        <taxon>Blaberidae</taxon>
        <taxon>Diplopterinae</taxon>
        <taxon>Diploptera</taxon>
    </lineage>
</organism>
<dbReference type="InterPro" id="IPR036397">
    <property type="entry name" value="RNaseH_sf"/>
</dbReference>
<protein>
    <recommendedName>
        <fullName evidence="3">Transposase</fullName>
    </recommendedName>
</protein>
<evidence type="ECO:0008006" key="3">
    <source>
        <dbReference type="Google" id="ProtNLM"/>
    </source>
</evidence>
<accession>A0AAD8EMN7</accession>